<protein>
    <recommendedName>
        <fullName evidence="3">AB hydrolase-1 domain-containing protein</fullName>
    </recommendedName>
</protein>
<name>A0A9P7UQ85_9AGAR</name>
<evidence type="ECO:0008006" key="3">
    <source>
        <dbReference type="Google" id="ProtNLM"/>
    </source>
</evidence>
<dbReference type="Gene3D" id="3.40.50.1820">
    <property type="entry name" value="alpha/beta hydrolase"/>
    <property type="match status" value="1"/>
</dbReference>
<dbReference type="SUPFAM" id="SSF53474">
    <property type="entry name" value="alpha/beta-Hydrolases"/>
    <property type="match status" value="1"/>
</dbReference>
<evidence type="ECO:0000313" key="1">
    <source>
        <dbReference type="EMBL" id="KAG7087844.1"/>
    </source>
</evidence>
<dbReference type="InterPro" id="IPR029058">
    <property type="entry name" value="AB_hydrolase_fold"/>
</dbReference>
<organism evidence="1 2">
    <name type="scientific">Marasmius oreades</name>
    <name type="common">fairy-ring Marasmius</name>
    <dbReference type="NCBI Taxonomy" id="181124"/>
    <lineage>
        <taxon>Eukaryota</taxon>
        <taxon>Fungi</taxon>
        <taxon>Dikarya</taxon>
        <taxon>Basidiomycota</taxon>
        <taxon>Agaricomycotina</taxon>
        <taxon>Agaricomycetes</taxon>
        <taxon>Agaricomycetidae</taxon>
        <taxon>Agaricales</taxon>
        <taxon>Marasmiineae</taxon>
        <taxon>Marasmiaceae</taxon>
        <taxon>Marasmius</taxon>
    </lineage>
</organism>
<evidence type="ECO:0000313" key="2">
    <source>
        <dbReference type="Proteomes" id="UP001049176"/>
    </source>
</evidence>
<dbReference type="RefSeq" id="XP_043004315.1">
    <property type="nucleotide sequence ID" value="XM_043158960.1"/>
</dbReference>
<gene>
    <name evidence="1" type="ORF">E1B28_013782</name>
</gene>
<sequence>MPTDHTYTLSNNIEIFFTDSGPPPGSNDYTTLVVLHGTCFNGYGLATLHDFAHPLNLRTVVWNRRNYPGSTRYTESELEDLNQGRKIFMDRIGGQVGEFLERFIENENIPKATGDRKAGGIAIMGWSMGTASALAIFSDSTLVSPESYSKLEPYVKDCVLYEPPHVSLGYSVPPGEKPYIPWQDPDQKTPEDIARNFGLYVSSYFDHNDANSADLRDMDTQSKMGSDPTITKWTAEELEKYINPELFVTVELPMFSEAMQSTLKELSDRAFYDERLVKTHFPKLKLTLIVATRTNWLCLWAPMKTQKDHDTHVAGGGAARPLKTYKIEGGNHFLHSEIPKTFLEKVHEGITRDD</sequence>
<dbReference type="AlphaFoldDB" id="A0A9P7UQ85"/>
<proteinExistence type="predicted"/>
<dbReference type="EMBL" id="CM032189">
    <property type="protein sequence ID" value="KAG7087844.1"/>
    <property type="molecule type" value="Genomic_DNA"/>
</dbReference>
<comment type="caution">
    <text evidence="1">The sequence shown here is derived from an EMBL/GenBank/DDBJ whole genome shotgun (WGS) entry which is preliminary data.</text>
</comment>
<dbReference type="Proteomes" id="UP001049176">
    <property type="component" value="Chromosome 9"/>
</dbReference>
<accession>A0A9P7UQ85</accession>
<keyword evidence="2" id="KW-1185">Reference proteome</keyword>
<dbReference type="KEGG" id="more:E1B28_013782"/>
<dbReference type="GeneID" id="66082857"/>
<reference evidence="1" key="1">
    <citation type="journal article" date="2021" name="Genome Biol. Evol.">
        <title>The assembled and annotated genome of the fairy-ring fungus Marasmius oreades.</title>
        <authorList>
            <person name="Hiltunen M."/>
            <person name="Ament-Velasquez S.L."/>
            <person name="Johannesson H."/>
        </authorList>
    </citation>
    <scope>NUCLEOTIDE SEQUENCE</scope>
    <source>
        <strain evidence="1">03SP1</strain>
    </source>
</reference>
<dbReference type="OrthoDB" id="5311491at2759"/>